<sequence>MSENKHYDLIGIGIGLFNLSLAALLSKTPDVKFRFFDRKHRFDWHSEIMFADSEMQTSYMKDLVTAADPTNPFSFMNFLVQKGLFYAFLNTGRQTITRREFEMYCQWVSQNMPDHLSFDSDIESVNYDGSKFILTINGETFTATNICIGTGLVPHLPEFAEALEGPDVFHAKSSYLKLLDATNKDVVVVGGGQTGLEIFRNCLQGKWGNPKSLKLIASRPNLEPLDNSPFVNEYFTPAYVKEFLQLGQDQKDPIVKYQKLASDGNTPEYLETLYRELYQLKHVWGDKREIEILPFRRVTEMAKIGDRYKLHIQNGFNGQSETAAADAVVLSTGFRVNIPALIDPLRPMINFDQDGRFQMNQDFQVSWNGSENNKIFALNFSRHGHGISEPQTSLMAWRSARIINNLTKKSIFPIEKAVPNFITYI</sequence>
<feature type="transmembrane region" description="Helical" evidence="8">
    <location>
        <begin position="6"/>
        <end position="25"/>
    </location>
</feature>
<name>A0A1Z3N9D8_BDEBC</name>
<dbReference type="AlphaFoldDB" id="A0A1Z3N9D8"/>
<organism evidence="9 10">
    <name type="scientific">Bdellovibrio bacteriovorus</name>
    <dbReference type="NCBI Taxonomy" id="959"/>
    <lineage>
        <taxon>Bacteria</taxon>
        <taxon>Pseudomonadati</taxon>
        <taxon>Bdellovibrionota</taxon>
        <taxon>Bdellovibrionia</taxon>
        <taxon>Bdellovibrionales</taxon>
        <taxon>Pseudobdellovibrionaceae</taxon>
        <taxon>Bdellovibrio</taxon>
    </lineage>
</organism>
<reference evidence="9 10" key="1">
    <citation type="submission" date="2017-04" db="EMBL/GenBank/DDBJ databases">
        <title>Whole genome sequence of Bdellovibrio bacteriovorus strain SSB218315.</title>
        <authorList>
            <person name="Oyedara O."/>
            <person name="Rodriguez-Perez M.A."/>
        </authorList>
    </citation>
    <scope>NUCLEOTIDE SEQUENCE [LARGE SCALE GENOMIC DNA]</scope>
    <source>
        <strain evidence="9 10">SSB218315</strain>
    </source>
</reference>
<accession>A0A1Z3N9D8</accession>
<keyword evidence="7" id="KW-0560">Oxidoreductase</keyword>
<evidence type="ECO:0000256" key="6">
    <source>
        <dbReference type="ARBA" id="ARBA00022857"/>
    </source>
</evidence>
<evidence type="ECO:0000256" key="2">
    <source>
        <dbReference type="ARBA" id="ARBA00004924"/>
    </source>
</evidence>
<dbReference type="SUPFAM" id="SSF51905">
    <property type="entry name" value="FAD/NAD(P)-binding domain"/>
    <property type="match status" value="2"/>
</dbReference>
<keyword evidence="4" id="KW-0285">Flavoprotein</keyword>
<dbReference type="RefSeq" id="WP_088565541.1">
    <property type="nucleotide sequence ID" value="NZ_CP020946.1"/>
</dbReference>
<gene>
    <name evidence="9" type="ORF">B9G79_11000</name>
</gene>
<evidence type="ECO:0000256" key="3">
    <source>
        <dbReference type="ARBA" id="ARBA00007588"/>
    </source>
</evidence>
<evidence type="ECO:0000256" key="1">
    <source>
        <dbReference type="ARBA" id="ARBA00001974"/>
    </source>
</evidence>
<dbReference type="Proteomes" id="UP000197003">
    <property type="component" value="Chromosome"/>
</dbReference>
<keyword evidence="6" id="KW-0521">NADP</keyword>
<dbReference type="PANTHER" id="PTHR42802:SF1">
    <property type="entry name" value="L-ORNITHINE N(5)-MONOOXYGENASE"/>
    <property type="match status" value="1"/>
</dbReference>
<keyword evidence="9" id="KW-0503">Monooxygenase</keyword>
<dbReference type="GO" id="GO:0004497">
    <property type="term" value="F:monooxygenase activity"/>
    <property type="evidence" value="ECO:0007669"/>
    <property type="project" value="UniProtKB-KW"/>
</dbReference>
<comment type="similarity">
    <text evidence="3">Belongs to the lysine N(6)-hydroxylase/L-ornithine N(5)-oxygenase family.</text>
</comment>
<keyword evidence="8" id="KW-0472">Membrane</keyword>
<keyword evidence="5" id="KW-0274">FAD</keyword>
<dbReference type="EMBL" id="CP020946">
    <property type="protein sequence ID" value="ASD64055.1"/>
    <property type="molecule type" value="Genomic_DNA"/>
</dbReference>
<comment type="cofactor">
    <cofactor evidence="1">
        <name>FAD</name>
        <dbReference type="ChEBI" id="CHEBI:57692"/>
    </cofactor>
</comment>
<dbReference type="OrthoDB" id="7527071at2"/>
<dbReference type="InterPro" id="IPR036188">
    <property type="entry name" value="FAD/NAD-bd_sf"/>
</dbReference>
<evidence type="ECO:0000313" key="9">
    <source>
        <dbReference type="EMBL" id="ASD64055.1"/>
    </source>
</evidence>
<dbReference type="InterPro" id="IPR025700">
    <property type="entry name" value="Lys/Orn_oxygenase"/>
</dbReference>
<proteinExistence type="inferred from homology"/>
<evidence type="ECO:0000256" key="5">
    <source>
        <dbReference type="ARBA" id="ARBA00022827"/>
    </source>
</evidence>
<comment type="pathway">
    <text evidence="2">Siderophore biosynthesis.</text>
</comment>
<dbReference type="Gene3D" id="3.50.50.60">
    <property type="entry name" value="FAD/NAD(P)-binding domain"/>
    <property type="match status" value="1"/>
</dbReference>
<evidence type="ECO:0000313" key="10">
    <source>
        <dbReference type="Proteomes" id="UP000197003"/>
    </source>
</evidence>
<dbReference type="Pfam" id="PF13434">
    <property type="entry name" value="Lys_Orn_oxgnase"/>
    <property type="match status" value="1"/>
</dbReference>
<keyword evidence="8" id="KW-1133">Transmembrane helix</keyword>
<evidence type="ECO:0000256" key="8">
    <source>
        <dbReference type="SAM" id="Phobius"/>
    </source>
</evidence>
<evidence type="ECO:0000256" key="7">
    <source>
        <dbReference type="ARBA" id="ARBA00023002"/>
    </source>
</evidence>
<keyword evidence="8" id="KW-0812">Transmembrane</keyword>
<evidence type="ECO:0000256" key="4">
    <source>
        <dbReference type="ARBA" id="ARBA00022630"/>
    </source>
</evidence>
<protein>
    <submittedName>
        <fullName evidence="9">Lysine 6-monooxygenase</fullName>
    </submittedName>
</protein>
<dbReference type="PANTHER" id="PTHR42802">
    <property type="entry name" value="MONOOXYGENASE"/>
    <property type="match status" value="1"/>
</dbReference>